<gene>
    <name evidence="5" type="ORF">C7S20_08020</name>
</gene>
<evidence type="ECO:0000313" key="6">
    <source>
        <dbReference type="Proteomes" id="UP000241507"/>
    </source>
</evidence>
<accession>A0A2R3Z4N1</accession>
<name>A0A2R3Z4N1_9FLAO</name>
<dbReference type="PANTHER" id="PTHR21600:SF87">
    <property type="entry name" value="RNA PSEUDOURIDYLATE SYNTHASE DOMAIN-CONTAINING PROTEIN 1"/>
    <property type="match status" value="1"/>
</dbReference>
<proteinExistence type="inferred from homology"/>
<feature type="domain" description="Pseudouridine synthase RsuA/RluA-like" evidence="4">
    <location>
        <begin position="90"/>
        <end position="228"/>
    </location>
</feature>
<dbReference type="GO" id="GO:0140098">
    <property type="term" value="F:catalytic activity, acting on RNA"/>
    <property type="evidence" value="ECO:0007669"/>
    <property type="project" value="UniProtKB-ARBA"/>
</dbReference>
<dbReference type="Proteomes" id="UP000241507">
    <property type="component" value="Chromosome"/>
</dbReference>
<keyword evidence="3" id="KW-0694">RNA-binding</keyword>
<dbReference type="PROSITE" id="PS50889">
    <property type="entry name" value="S4"/>
    <property type="match status" value="1"/>
</dbReference>
<sequence>MKIIETHIVPAISENVRLQEYAASIFETINTRSGVKKAIKKGLILLDRQQAKTSDWIREGQQIDLLKQEIRDKKIFQKKLNVVFEDEFMAVVQKPAGFPSSGNYFKTIENALPFNLKPSEEKDALINPLPVHRLDNPTSGILLCAKTRKALINLQKAFSEQKISKYYYALVHQKFPEEKLIDEPVDGKSAKTMLKSIKIYNIHNNFYSLIEARPLTGRTHQIRRHLSHAGFPIVADTLYGIEEKDVFKNRKLYLFAGKVKFQHPVTKEQKEFDLELPKKFRNLKNISRLH</sequence>
<protein>
    <submittedName>
        <fullName evidence="5">RNA pseudouridine synthase</fullName>
    </submittedName>
</protein>
<dbReference type="CDD" id="cd02869">
    <property type="entry name" value="PseudoU_synth_RluA_like"/>
    <property type="match status" value="1"/>
</dbReference>
<keyword evidence="2" id="KW-0413">Isomerase</keyword>
<dbReference type="Pfam" id="PF00849">
    <property type="entry name" value="PseudoU_synth_2"/>
    <property type="match status" value="1"/>
</dbReference>
<reference evidence="6" key="1">
    <citation type="submission" date="2018-03" db="EMBL/GenBank/DDBJ databases">
        <title>Gramella fulva sp. nov., isolated from a dry surface of tidal flat.</title>
        <authorList>
            <person name="Hwang S.H."/>
            <person name="Hwang W.M."/>
            <person name="Kang K."/>
            <person name="Ahn T.-Y."/>
        </authorList>
    </citation>
    <scope>NUCLEOTIDE SEQUENCE [LARGE SCALE GENOMIC DNA]</scope>
    <source>
        <strain evidence="6">SH35</strain>
    </source>
</reference>
<evidence type="ECO:0000256" key="3">
    <source>
        <dbReference type="PROSITE-ProRule" id="PRU00182"/>
    </source>
</evidence>
<evidence type="ECO:0000256" key="2">
    <source>
        <dbReference type="ARBA" id="ARBA00023235"/>
    </source>
</evidence>
<evidence type="ECO:0000313" key="5">
    <source>
        <dbReference type="EMBL" id="AVR45219.1"/>
    </source>
</evidence>
<dbReference type="EMBL" id="CP028136">
    <property type="protein sequence ID" value="AVR45219.1"/>
    <property type="molecule type" value="Genomic_DNA"/>
</dbReference>
<dbReference type="PROSITE" id="PS01129">
    <property type="entry name" value="PSI_RLU"/>
    <property type="match status" value="1"/>
</dbReference>
<dbReference type="InterPro" id="IPR006224">
    <property type="entry name" value="PsdUridine_synth_RluA-like_CS"/>
</dbReference>
<dbReference type="InterPro" id="IPR006145">
    <property type="entry name" value="PsdUridine_synth_RsuA/RluA"/>
</dbReference>
<dbReference type="RefSeq" id="WP_107011997.1">
    <property type="nucleotide sequence ID" value="NZ_CP028136.1"/>
</dbReference>
<dbReference type="InterPro" id="IPR050188">
    <property type="entry name" value="RluA_PseudoU_synthase"/>
</dbReference>
<dbReference type="Gene3D" id="3.30.2350.10">
    <property type="entry name" value="Pseudouridine synthase"/>
    <property type="match status" value="1"/>
</dbReference>
<dbReference type="AlphaFoldDB" id="A0A2R3Z4N1"/>
<dbReference type="OrthoDB" id="9807829at2"/>
<dbReference type="GO" id="GO:0009982">
    <property type="term" value="F:pseudouridine synthase activity"/>
    <property type="evidence" value="ECO:0007669"/>
    <property type="project" value="InterPro"/>
</dbReference>
<dbReference type="GO" id="GO:0003723">
    <property type="term" value="F:RNA binding"/>
    <property type="evidence" value="ECO:0007669"/>
    <property type="project" value="UniProtKB-KW"/>
</dbReference>
<dbReference type="KEGG" id="grs:C7S20_08020"/>
<evidence type="ECO:0000256" key="1">
    <source>
        <dbReference type="ARBA" id="ARBA00010876"/>
    </source>
</evidence>
<dbReference type="InterPro" id="IPR020103">
    <property type="entry name" value="PsdUridine_synth_cat_dom_sf"/>
</dbReference>
<dbReference type="GO" id="GO:0000455">
    <property type="term" value="P:enzyme-directed rRNA pseudouridine synthesis"/>
    <property type="evidence" value="ECO:0007669"/>
    <property type="project" value="TreeGrafter"/>
</dbReference>
<dbReference type="SUPFAM" id="SSF55120">
    <property type="entry name" value="Pseudouridine synthase"/>
    <property type="match status" value="1"/>
</dbReference>
<dbReference type="InterPro" id="IPR036986">
    <property type="entry name" value="S4_RNA-bd_sf"/>
</dbReference>
<evidence type="ECO:0000259" key="4">
    <source>
        <dbReference type="Pfam" id="PF00849"/>
    </source>
</evidence>
<dbReference type="PANTHER" id="PTHR21600">
    <property type="entry name" value="MITOCHONDRIAL RNA PSEUDOURIDINE SYNTHASE"/>
    <property type="match status" value="1"/>
</dbReference>
<keyword evidence="6" id="KW-1185">Reference proteome</keyword>
<dbReference type="Gene3D" id="3.10.290.10">
    <property type="entry name" value="RNA-binding S4 domain"/>
    <property type="match status" value="1"/>
</dbReference>
<comment type="similarity">
    <text evidence="1">Belongs to the pseudouridine synthase RluA family.</text>
</comment>
<organism evidence="5 6">
    <name type="scientific">Christiangramia fulva</name>
    <dbReference type="NCBI Taxonomy" id="2126553"/>
    <lineage>
        <taxon>Bacteria</taxon>
        <taxon>Pseudomonadati</taxon>
        <taxon>Bacteroidota</taxon>
        <taxon>Flavobacteriia</taxon>
        <taxon>Flavobacteriales</taxon>
        <taxon>Flavobacteriaceae</taxon>
        <taxon>Christiangramia</taxon>
    </lineage>
</organism>